<reference evidence="3" key="2">
    <citation type="journal article" date="2009" name="Genome Res.">
        <title>Comparative genomic analyses of the human fungal pathogens Coccidioides and their relatives.</title>
        <authorList>
            <person name="Sharpton T.J."/>
            <person name="Stajich J.E."/>
            <person name="Rounsley S.D."/>
            <person name="Gardner M.J."/>
            <person name="Wortman J.R."/>
            <person name="Jordar V.S."/>
            <person name="Maiti R."/>
            <person name="Kodira C.D."/>
            <person name="Neafsey D.E."/>
            <person name="Zeng Q."/>
            <person name="Hung C.-Y."/>
            <person name="McMahan C."/>
            <person name="Muszewska A."/>
            <person name="Grynberg M."/>
            <person name="Mandel M.A."/>
            <person name="Kellner E.M."/>
            <person name="Barker B.M."/>
            <person name="Galgiani J.N."/>
            <person name="Orbach M.J."/>
            <person name="Kirkland T.N."/>
            <person name="Cole G.T."/>
            <person name="Henn M.R."/>
            <person name="Birren B.W."/>
            <person name="Taylor J.W."/>
        </authorList>
    </citation>
    <scope>NUCLEOTIDE SEQUENCE [LARGE SCALE GENOMIC DNA]</scope>
    <source>
        <strain evidence="3">RMSCC 3488</strain>
    </source>
</reference>
<evidence type="ECO:0000313" key="3">
    <source>
        <dbReference type="Proteomes" id="UP000054567"/>
    </source>
</evidence>
<protein>
    <submittedName>
        <fullName evidence="2">Uncharacterized protein</fullName>
    </submittedName>
</protein>
<reference evidence="2 3" key="1">
    <citation type="submission" date="2007-06" db="EMBL/GenBank/DDBJ databases">
        <title>The Genome Sequence of Coccidioides posadasii RMSCC_3488.</title>
        <authorList>
            <consortium name="Coccidioides Genome Resources Consortium"/>
            <consortium name="The Broad Institute Genome Sequencing Platform"/>
            <person name="Henn M.R."/>
            <person name="Sykes S."/>
            <person name="Young S."/>
            <person name="Jaffe D."/>
            <person name="Berlin A."/>
            <person name="Alvarez P."/>
            <person name="Butler J."/>
            <person name="Gnerre S."/>
            <person name="Grabherr M."/>
            <person name="Mauceli E."/>
            <person name="Brockman W."/>
            <person name="Kodira C."/>
            <person name="Alvarado L."/>
            <person name="Zeng Q."/>
            <person name="Crawford M."/>
            <person name="Antoine C."/>
            <person name="Devon K."/>
            <person name="Galgiani J."/>
            <person name="Orsborn K."/>
            <person name="Lewis M.L."/>
            <person name="Nusbaum C."/>
            <person name="Galagan J."/>
            <person name="Birren B."/>
        </authorList>
    </citation>
    <scope>NUCLEOTIDE SEQUENCE [LARGE SCALE GENOMIC DNA]</scope>
    <source>
        <strain evidence="2 3">RMSCC 3488</strain>
    </source>
</reference>
<accession>A0A0J6EVX6</accession>
<dbReference type="Proteomes" id="UP000054567">
    <property type="component" value="Unassembled WGS sequence"/>
</dbReference>
<reference evidence="3" key="3">
    <citation type="journal article" date="2010" name="Genome Res.">
        <title>Population genomic sequencing of Coccidioides fungi reveals recent hybridization and transposon control.</title>
        <authorList>
            <person name="Neafsey D.E."/>
            <person name="Barker B.M."/>
            <person name="Sharpton T.J."/>
            <person name="Stajich J.E."/>
            <person name="Park D.J."/>
            <person name="Whiston E."/>
            <person name="Hung C.-Y."/>
            <person name="McMahan C."/>
            <person name="White J."/>
            <person name="Sykes S."/>
            <person name="Heiman D."/>
            <person name="Young S."/>
            <person name="Zeng Q."/>
            <person name="Abouelleil A."/>
            <person name="Aftuck L."/>
            <person name="Bessette D."/>
            <person name="Brown A."/>
            <person name="FitzGerald M."/>
            <person name="Lui A."/>
            <person name="Macdonald J.P."/>
            <person name="Priest M."/>
            <person name="Orbach M.J."/>
            <person name="Galgiani J.N."/>
            <person name="Kirkland T.N."/>
            <person name="Cole G.T."/>
            <person name="Birren B.W."/>
            <person name="Henn M.R."/>
            <person name="Taylor J.W."/>
            <person name="Rounsley S.D."/>
        </authorList>
    </citation>
    <scope>NUCLEOTIDE SEQUENCE [LARGE SCALE GENOMIC DNA]</scope>
    <source>
        <strain evidence="3">RMSCC 3488</strain>
    </source>
</reference>
<sequence length="161" mass="17880">MAVGNGSFWLCCITDRLKDLEGKISMSVAKHMLETQPAANTDGRSTSVNGRFQGDNQGLDRGPRGSKFGRLRDWAGVRRSISDRPGYGGRLGKQTVSRKVFGEFPCIPWFKRETILTKCVWTVWFGLSFQQQCRASTSIHVQGCLSGFLMLASSTVNWKPA</sequence>
<dbReference type="VEuPathDB" id="FungiDB:CPAG_01063"/>
<name>A0A0J6EVX6_COCPO</name>
<evidence type="ECO:0000256" key="1">
    <source>
        <dbReference type="SAM" id="MobiDB-lite"/>
    </source>
</evidence>
<evidence type="ECO:0000313" key="2">
    <source>
        <dbReference type="EMBL" id="KMM64711.1"/>
    </source>
</evidence>
<gene>
    <name evidence="2" type="ORF">CPAG_01063</name>
</gene>
<dbReference type="EMBL" id="DS268109">
    <property type="protein sequence ID" value="KMM64711.1"/>
    <property type="molecule type" value="Genomic_DNA"/>
</dbReference>
<organism evidence="2 3">
    <name type="scientific">Coccidioides posadasii RMSCC 3488</name>
    <dbReference type="NCBI Taxonomy" id="454284"/>
    <lineage>
        <taxon>Eukaryota</taxon>
        <taxon>Fungi</taxon>
        <taxon>Dikarya</taxon>
        <taxon>Ascomycota</taxon>
        <taxon>Pezizomycotina</taxon>
        <taxon>Eurotiomycetes</taxon>
        <taxon>Eurotiomycetidae</taxon>
        <taxon>Onygenales</taxon>
        <taxon>Onygenaceae</taxon>
        <taxon>Coccidioides</taxon>
    </lineage>
</organism>
<dbReference type="AlphaFoldDB" id="A0A0J6EVX6"/>
<feature type="region of interest" description="Disordered" evidence="1">
    <location>
        <begin position="37"/>
        <end position="56"/>
    </location>
</feature>
<proteinExistence type="predicted"/>